<feature type="chain" id="PRO_5046662854" description="Tetratricopeptide repeat protein" evidence="1">
    <location>
        <begin position="21"/>
        <end position="248"/>
    </location>
</feature>
<dbReference type="EMBL" id="JAMXLY010000053">
    <property type="protein sequence ID" value="MCO6026377.1"/>
    <property type="molecule type" value="Genomic_DNA"/>
</dbReference>
<dbReference type="SUPFAM" id="SSF48452">
    <property type="entry name" value="TPR-like"/>
    <property type="match status" value="1"/>
</dbReference>
<dbReference type="Proteomes" id="UP001204015">
    <property type="component" value="Unassembled WGS sequence"/>
</dbReference>
<protein>
    <recommendedName>
        <fullName evidence="4">Tetratricopeptide repeat protein</fullName>
    </recommendedName>
</protein>
<keyword evidence="3" id="KW-1185">Reference proteome</keyword>
<evidence type="ECO:0000256" key="1">
    <source>
        <dbReference type="SAM" id="SignalP"/>
    </source>
</evidence>
<evidence type="ECO:0000313" key="2">
    <source>
        <dbReference type="EMBL" id="MCO6026377.1"/>
    </source>
</evidence>
<dbReference type="Gene3D" id="1.25.40.10">
    <property type="entry name" value="Tetratricopeptide repeat domain"/>
    <property type="match status" value="1"/>
</dbReference>
<reference evidence="2 3" key="1">
    <citation type="submission" date="2022-06" db="EMBL/GenBank/DDBJ databases">
        <title>A taxonomic note on the genus Prevotella: Description of four novel genera and emended description of the genera Hallella and Xylanibacter.</title>
        <authorList>
            <person name="Hitch T.C.A."/>
        </authorList>
    </citation>
    <scope>NUCLEOTIDE SEQUENCE [LARGE SCALE GENOMIC DNA]</scope>
    <source>
        <strain evidence="2 3">DSM 100619</strain>
    </source>
</reference>
<gene>
    <name evidence="2" type="ORF">NG821_11100</name>
</gene>
<keyword evidence="1" id="KW-0732">Signal</keyword>
<accession>A0ABT1BZ71</accession>
<sequence length="248" mass="28063">MKKIVILFILLSTFSSRIYSQSNGNFHLDQIQSTLDRLYANSIQSKNQDSLVMAGKWLATQKQSKVVTYWQSYEKLFEGLSDLNSGMETPAKNAIGEAIKIIESYKHPDSELYALLAYAQSVSIRFATGMDAATLAMESTKNAQKAIAADSMNIRGWVILGMIDYYSPEIYGGKTKCESLWTKALSLPSQESPNRYLPSWGKREAYVYLLRYLTEKKQSDKAKTIYSEAVKAYPNDPEISRFKDSFTD</sequence>
<feature type="signal peptide" evidence="1">
    <location>
        <begin position="1"/>
        <end position="20"/>
    </location>
</feature>
<name>A0ABT1BZ71_9BACT</name>
<dbReference type="InterPro" id="IPR011990">
    <property type="entry name" value="TPR-like_helical_dom_sf"/>
</dbReference>
<evidence type="ECO:0008006" key="4">
    <source>
        <dbReference type="Google" id="ProtNLM"/>
    </source>
</evidence>
<dbReference type="RefSeq" id="WP_252761732.1">
    <property type="nucleotide sequence ID" value="NZ_JAMXLY010000053.1"/>
</dbReference>
<comment type="caution">
    <text evidence="2">The sequence shown here is derived from an EMBL/GenBank/DDBJ whole genome shotgun (WGS) entry which is preliminary data.</text>
</comment>
<proteinExistence type="predicted"/>
<organism evidence="2 3">
    <name type="scientific">Segatella cerevisiae</name>
    <dbReference type="NCBI Taxonomy" id="2053716"/>
    <lineage>
        <taxon>Bacteria</taxon>
        <taxon>Pseudomonadati</taxon>
        <taxon>Bacteroidota</taxon>
        <taxon>Bacteroidia</taxon>
        <taxon>Bacteroidales</taxon>
        <taxon>Prevotellaceae</taxon>
        <taxon>Segatella</taxon>
    </lineage>
</organism>
<evidence type="ECO:0000313" key="3">
    <source>
        <dbReference type="Proteomes" id="UP001204015"/>
    </source>
</evidence>